<dbReference type="PANTHER" id="PTHR30061:SF50">
    <property type="entry name" value="MALTOSE_MALTODEXTRIN-BINDING PERIPLASMIC PROTEIN"/>
    <property type="match status" value="1"/>
</dbReference>
<dbReference type="GO" id="GO:0042956">
    <property type="term" value="P:maltodextrin transmembrane transport"/>
    <property type="evidence" value="ECO:0007669"/>
    <property type="project" value="TreeGrafter"/>
</dbReference>
<dbReference type="InterPro" id="IPR006311">
    <property type="entry name" value="TAT_signal"/>
</dbReference>
<accession>A0A495XQ93</accession>
<protein>
    <submittedName>
        <fullName evidence="5">Carbohydrate ABC transporter substrate-binding protein (CUT1 family)</fullName>
    </submittedName>
</protein>
<dbReference type="OrthoDB" id="7918484at2"/>
<feature type="signal peptide" evidence="4">
    <location>
        <begin position="1"/>
        <end position="23"/>
    </location>
</feature>
<evidence type="ECO:0000256" key="4">
    <source>
        <dbReference type="SAM" id="SignalP"/>
    </source>
</evidence>
<dbReference type="Gene3D" id="3.40.190.10">
    <property type="entry name" value="Periplasmic binding protein-like II"/>
    <property type="match status" value="1"/>
</dbReference>
<comment type="caution">
    <text evidence="5">The sequence shown here is derived from an EMBL/GenBank/DDBJ whole genome shotgun (WGS) entry which is preliminary data.</text>
</comment>
<sequence>MATFDRRTFLTTTGLLGAGAALAACSGGSDTPSTGSGAAASTAKLSGTVTLTTWGSDQEIAAFKKIAADFKAARGADVKIETLPYDQIRTVIDRRLQANTAPDLFRVSYTDINGYAVNGALADLSDYLGEGYGDQFLPALWGAMQFDGVPIGVPHHTDTSALVYNKALFEKAGITEVPTTLETAWTWDELVEVLQKLKAGNPGVSPFAFNYQLYGAYRWFNTLFQAGGTVLSDDLKSVTLETDQARKALQWTQKLYTDGLHAPSVLVKRPTYPDEIFPTQKIAMIQAGDFLIPSLDAAVGKKFEWGVTYLPRDAAAATDLGGNAVVVTDGAKNKDAAAEFAKFLVTAENMKYFCEKTTVLPVRTDLTDAKLDFAVRPDIMPVFQKQATTMPEKLVKTSTAAAFPGINQALVDNMDQFLSNPSASVDSVIQGLTGAIQKVL</sequence>
<dbReference type="GO" id="GO:1901982">
    <property type="term" value="F:maltose binding"/>
    <property type="evidence" value="ECO:0007669"/>
    <property type="project" value="TreeGrafter"/>
</dbReference>
<evidence type="ECO:0000313" key="6">
    <source>
        <dbReference type="Proteomes" id="UP000278440"/>
    </source>
</evidence>
<dbReference type="PANTHER" id="PTHR30061">
    <property type="entry name" value="MALTOSE-BINDING PERIPLASMIC PROTEIN"/>
    <property type="match status" value="1"/>
</dbReference>
<dbReference type="GO" id="GO:0055052">
    <property type="term" value="C:ATP-binding cassette (ABC) transporter complex, substrate-binding subunit-containing"/>
    <property type="evidence" value="ECO:0007669"/>
    <property type="project" value="TreeGrafter"/>
</dbReference>
<dbReference type="AlphaFoldDB" id="A0A495XQ93"/>
<dbReference type="InterPro" id="IPR006059">
    <property type="entry name" value="SBP"/>
</dbReference>
<dbReference type="Proteomes" id="UP000278440">
    <property type="component" value="Unassembled WGS sequence"/>
</dbReference>
<dbReference type="CDD" id="cd13585">
    <property type="entry name" value="PBP2_TMBP_like"/>
    <property type="match status" value="1"/>
</dbReference>
<keyword evidence="3 4" id="KW-0732">Signal</keyword>
<evidence type="ECO:0000313" key="5">
    <source>
        <dbReference type="EMBL" id="RKT76761.1"/>
    </source>
</evidence>
<keyword evidence="6" id="KW-1185">Reference proteome</keyword>
<evidence type="ECO:0000256" key="1">
    <source>
        <dbReference type="ARBA" id="ARBA00008520"/>
    </source>
</evidence>
<dbReference type="Pfam" id="PF01547">
    <property type="entry name" value="SBP_bac_1"/>
    <property type="match status" value="1"/>
</dbReference>
<comment type="similarity">
    <text evidence="1">Belongs to the bacterial solute-binding protein 1 family.</text>
</comment>
<dbReference type="RefSeq" id="WP_121030224.1">
    <property type="nucleotide sequence ID" value="NZ_RBXT01000001.1"/>
</dbReference>
<reference evidence="5 6" key="1">
    <citation type="submission" date="2018-10" db="EMBL/GenBank/DDBJ databases">
        <title>Sequencing the genomes of 1000 actinobacteria strains.</title>
        <authorList>
            <person name="Klenk H.-P."/>
        </authorList>
    </citation>
    <scope>NUCLEOTIDE SEQUENCE [LARGE SCALE GENOMIC DNA]</scope>
    <source>
        <strain evidence="5 6">DSM 44267</strain>
    </source>
</reference>
<evidence type="ECO:0000256" key="3">
    <source>
        <dbReference type="ARBA" id="ARBA00022729"/>
    </source>
</evidence>
<feature type="chain" id="PRO_5019787864" evidence="4">
    <location>
        <begin position="24"/>
        <end position="440"/>
    </location>
</feature>
<dbReference type="SUPFAM" id="SSF53850">
    <property type="entry name" value="Periplasmic binding protein-like II"/>
    <property type="match status" value="1"/>
</dbReference>
<dbReference type="EMBL" id="RBXT01000001">
    <property type="protein sequence ID" value="RKT76761.1"/>
    <property type="molecule type" value="Genomic_DNA"/>
</dbReference>
<name>A0A495XQ93_9MICO</name>
<proteinExistence type="inferred from homology"/>
<dbReference type="PROSITE" id="PS51257">
    <property type="entry name" value="PROKAR_LIPOPROTEIN"/>
    <property type="match status" value="1"/>
</dbReference>
<dbReference type="GO" id="GO:0015768">
    <property type="term" value="P:maltose transport"/>
    <property type="evidence" value="ECO:0007669"/>
    <property type="project" value="TreeGrafter"/>
</dbReference>
<keyword evidence="2" id="KW-0813">Transport</keyword>
<evidence type="ECO:0000256" key="2">
    <source>
        <dbReference type="ARBA" id="ARBA00022448"/>
    </source>
</evidence>
<dbReference type="PROSITE" id="PS51318">
    <property type="entry name" value="TAT"/>
    <property type="match status" value="1"/>
</dbReference>
<organism evidence="5 6">
    <name type="scientific">Terracoccus luteus</name>
    <dbReference type="NCBI Taxonomy" id="53356"/>
    <lineage>
        <taxon>Bacteria</taxon>
        <taxon>Bacillati</taxon>
        <taxon>Actinomycetota</taxon>
        <taxon>Actinomycetes</taxon>
        <taxon>Micrococcales</taxon>
        <taxon>Intrasporangiaceae</taxon>
        <taxon>Terracoccus</taxon>
    </lineage>
</organism>
<gene>
    <name evidence="5" type="ORF">DFJ68_0160</name>
</gene>